<keyword evidence="2" id="KW-0808">Transferase</keyword>
<dbReference type="Proteomes" id="UP000315522">
    <property type="component" value="Unassembled WGS sequence"/>
</dbReference>
<comment type="caution">
    <text evidence="2">The sequence shown here is derived from an EMBL/GenBank/DDBJ whole genome shotgun (WGS) entry which is preliminary data.</text>
</comment>
<dbReference type="SUPFAM" id="SSF53335">
    <property type="entry name" value="S-adenosyl-L-methionine-dependent methyltransferases"/>
    <property type="match status" value="1"/>
</dbReference>
<protein>
    <submittedName>
        <fullName evidence="2">N-methyltransferase</fullName>
    </submittedName>
</protein>
<dbReference type="Gene3D" id="3.40.50.150">
    <property type="entry name" value="Vaccinia Virus protein VP39"/>
    <property type="match status" value="1"/>
</dbReference>
<dbReference type="GO" id="GO:0032259">
    <property type="term" value="P:methylation"/>
    <property type="evidence" value="ECO:0007669"/>
    <property type="project" value="UniProtKB-KW"/>
</dbReference>
<accession>A0A559MHN7</accession>
<evidence type="ECO:0000313" key="3">
    <source>
        <dbReference type="Proteomes" id="UP000315522"/>
    </source>
</evidence>
<dbReference type="InterPro" id="IPR029063">
    <property type="entry name" value="SAM-dependent_MTases_sf"/>
</dbReference>
<dbReference type="Pfam" id="PF13649">
    <property type="entry name" value="Methyltransf_25"/>
    <property type="match status" value="1"/>
</dbReference>
<evidence type="ECO:0000313" key="2">
    <source>
        <dbReference type="EMBL" id="TVY92476.1"/>
    </source>
</evidence>
<organism evidence="2 3">
    <name type="scientific">Lachnellula willkommii</name>
    <dbReference type="NCBI Taxonomy" id="215461"/>
    <lineage>
        <taxon>Eukaryota</taxon>
        <taxon>Fungi</taxon>
        <taxon>Dikarya</taxon>
        <taxon>Ascomycota</taxon>
        <taxon>Pezizomycotina</taxon>
        <taxon>Leotiomycetes</taxon>
        <taxon>Helotiales</taxon>
        <taxon>Lachnaceae</taxon>
        <taxon>Lachnellula</taxon>
    </lineage>
</organism>
<sequence>MVISWQEATWLQQGMYLIRNLINRITPLTPGCRLNLLFYLWKDAMGYILHPSIQMPGKEWRVADVGAGTGLWLTELAQIAPKDSQLDGYDISSDQFPAASLTPGNINFRISDAKMPPPEDLWESYDIVHIRLLSTIVDNGDPSPILQHCLKLLSGQKSQGYLLCN</sequence>
<dbReference type="GO" id="GO:0008168">
    <property type="term" value="F:methyltransferase activity"/>
    <property type="evidence" value="ECO:0007669"/>
    <property type="project" value="UniProtKB-KW"/>
</dbReference>
<dbReference type="InterPro" id="IPR041698">
    <property type="entry name" value="Methyltransf_25"/>
</dbReference>
<proteinExistence type="predicted"/>
<keyword evidence="2" id="KW-0489">Methyltransferase</keyword>
<feature type="domain" description="Methyltransferase" evidence="1">
    <location>
        <begin position="62"/>
        <end position="153"/>
    </location>
</feature>
<dbReference type="EMBL" id="QGML01000310">
    <property type="protein sequence ID" value="TVY92476.1"/>
    <property type="molecule type" value="Genomic_DNA"/>
</dbReference>
<gene>
    <name evidence="2" type="primary">tcpN_0</name>
    <name evidence="2" type="ORF">LAWI1_G002190</name>
</gene>
<evidence type="ECO:0000259" key="1">
    <source>
        <dbReference type="Pfam" id="PF13649"/>
    </source>
</evidence>
<name>A0A559MHN7_9HELO</name>
<dbReference type="CDD" id="cd02440">
    <property type="entry name" value="AdoMet_MTases"/>
    <property type="match status" value="1"/>
</dbReference>
<dbReference type="AlphaFoldDB" id="A0A559MHN7"/>
<keyword evidence="3" id="KW-1185">Reference proteome</keyword>
<reference evidence="2 3" key="1">
    <citation type="submission" date="2018-05" db="EMBL/GenBank/DDBJ databases">
        <title>Genome sequencing and assembly of the regulated plant pathogen Lachnellula willkommii and related sister species for the development of diagnostic species identification markers.</title>
        <authorList>
            <person name="Giroux E."/>
            <person name="Bilodeau G."/>
        </authorList>
    </citation>
    <scope>NUCLEOTIDE SEQUENCE [LARGE SCALE GENOMIC DNA]</scope>
    <source>
        <strain evidence="2 3">CBS 172.35</strain>
    </source>
</reference>